<keyword evidence="4" id="KW-1185">Reference proteome</keyword>
<dbReference type="VEuPathDB" id="VectorBase:ASIC014454"/>
<dbReference type="AlphaFoldDB" id="A0A084W8C5"/>
<protein>
    <recommendedName>
        <fullName evidence="5">DUF4297 domain-containing protein</fullName>
    </recommendedName>
</protein>
<evidence type="ECO:0000313" key="3">
    <source>
        <dbReference type="EnsemblMetazoa" id="ASIC014454-PA"/>
    </source>
</evidence>
<evidence type="ECO:0008006" key="5">
    <source>
        <dbReference type="Google" id="ProtNLM"/>
    </source>
</evidence>
<dbReference type="OrthoDB" id="7742252at2759"/>
<evidence type="ECO:0000313" key="2">
    <source>
        <dbReference type="EMBL" id="KFB46469.1"/>
    </source>
</evidence>
<evidence type="ECO:0000313" key="4">
    <source>
        <dbReference type="Proteomes" id="UP000030765"/>
    </source>
</evidence>
<feature type="region of interest" description="Disordered" evidence="1">
    <location>
        <begin position="1"/>
        <end position="29"/>
    </location>
</feature>
<dbReference type="EMBL" id="ATLV01021410">
    <property type="status" value="NOT_ANNOTATED_CDS"/>
    <property type="molecule type" value="Genomic_DNA"/>
</dbReference>
<dbReference type="Proteomes" id="UP000030765">
    <property type="component" value="Unassembled WGS sequence"/>
</dbReference>
<proteinExistence type="predicted"/>
<evidence type="ECO:0000256" key="1">
    <source>
        <dbReference type="SAM" id="MobiDB-lite"/>
    </source>
</evidence>
<name>A0A084W8C5_ANOSI</name>
<dbReference type="VEuPathDB" id="VectorBase:ASIS008769"/>
<reference evidence="3" key="2">
    <citation type="submission" date="2020-05" db="UniProtKB">
        <authorList>
            <consortium name="EnsemblMetazoa"/>
        </authorList>
    </citation>
    <scope>IDENTIFICATION</scope>
</reference>
<dbReference type="EMBL" id="KE525318">
    <property type="protein sequence ID" value="KFB46469.1"/>
    <property type="molecule type" value="Genomic_DNA"/>
</dbReference>
<dbReference type="EnsemblMetazoa" id="ASIC014454-RA">
    <property type="protein sequence ID" value="ASIC014454-PA"/>
    <property type="gene ID" value="ASIC014454"/>
</dbReference>
<gene>
    <name evidence="2" type="ORF">ZHAS_00014454</name>
</gene>
<sequence>MATTHSLDELGDRRSSSESRSKQKERKTVGENKAMIGARYGYDFVDLITMAIILKAGSMMKEDELFSCEISKEDATAGKFDDIVFRYTYKGTRTILKIQVKHRTKNQEVSLQELMETSFTESFALIKYFKSFRDQYTPSNEKQIFVLCTNVQLENDAVEWLEKVHPNDVCNVFDPIGATYYRFRKISEVEPRHSNCIANALKKASESYRLADILANHIYGQKELVLYTKNPQRNPLLSKYNNAIVRHMMEYSEARKAIHIKHNFRTNADRNVVNFRKQFEAAYTEIAICSLKKTDQDLAAENFDVYGDIAKKAIKTNDPNKIIERIRNIAENSILEHFPTDIVTDEDVNLFFDKFLIVCDTFSTDDLPSKIAENWRCSNICKPTELVCSLEMEKYMEGLHRMVSKWMRSSPNLPTTLEAKHVEEIIKKVQLHQKYLLLKKASNKYIEDHLTQSLEAKPESLREKPLYKFLAPSDPATNVTKPDIFTFLTPYNSQFSSMIILQTFQLLERDVDQIFFIDINTIEKEKQIILDMCEFFEDPLVMNSPT</sequence>
<accession>A0A084W8C5</accession>
<reference evidence="2 4" key="1">
    <citation type="journal article" date="2014" name="BMC Genomics">
        <title>Genome sequence of Anopheles sinensis provides insight into genetics basis of mosquito competence for malaria parasites.</title>
        <authorList>
            <person name="Zhou D."/>
            <person name="Zhang D."/>
            <person name="Ding G."/>
            <person name="Shi L."/>
            <person name="Hou Q."/>
            <person name="Ye Y."/>
            <person name="Xu Y."/>
            <person name="Zhou H."/>
            <person name="Xiong C."/>
            <person name="Li S."/>
            <person name="Yu J."/>
            <person name="Hong S."/>
            <person name="Yu X."/>
            <person name="Zou P."/>
            <person name="Chen C."/>
            <person name="Chang X."/>
            <person name="Wang W."/>
            <person name="Lv Y."/>
            <person name="Sun Y."/>
            <person name="Ma L."/>
            <person name="Shen B."/>
            <person name="Zhu C."/>
        </authorList>
    </citation>
    <scope>NUCLEOTIDE SEQUENCE [LARGE SCALE GENOMIC DNA]</scope>
</reference>
<organism evidence="2">
    <name type="scientific">Anopheles sinensis</name>
    <name type="common">Mosquito</name>
    <dbReference type="NCBI Taxonomy" id="74873"/>
    <lineage>
        <taxon>Eukaryota</taxon>
        <taxon>Metazoa</taxon>
        <taxon>Ecdysozoa</taxon>
        <taxon>Arthropoda</taxon>
        <taxon>Hexapoda</taxon>
        <taxon>Insecta</taxon>
        <taxon>Pterygota</taxon>
        <taxon>Neoptera</taxon>
        <taxon>Endopterygota</taxon>
        <taxon>Diptera</taxon>
        <taxon>Nematocera</taxon>
        <taxon>Culicoidea</taxon>
        <taxon>Culicidae</taxon>
        <taxon>Anophelinae</taxon>
        <taxon>Anopheles</taxon>
    </lineage>
</organism>